<reference evidence="1" key="2">
    <citation type="submission" date="2020-01" db="EMBL/GenBank/DDBJ databases">
        <authorList>
            <person name="Campanaro S."/>
        </authorList>
    </citation>
    <scope>NUCLEOTIDE SEQUENCE</scope>
    <source>
        <strain evidence="1">AS06rmzACSIP_7</strain>
    </source>
</reference>
<organism evidence="1 2">
    <name type="scientific">Syntrophorhabdus aromaticivorans</name>
    <dbReference type="NCBI Taxonomy" id="328301"/>
    <lineage>
        <taxon>Bacteria</taxon>
        <taxon>Pseudomonadati</taxon>
        <taxon>Thermodesulfobacteriota</taxon>
        <taxon>Syntrophorhabdia</taxon>
        <taxon>Syntrophorhabdales</taxon>
        <taxon>Syntrophorhabdaceae</taxon>
        <taxon>Syntrophorhabdus</taxon>
    </lineage>
</organism>
<dbReference type="EMBL" id="JAAYEE010000081">
    <property type="protein sequence ID" value="NLW34754.1"/>
    <property type="molecule type" value="Genomic_DNA"/>
</dbReference>
<comment type="caution">
    <text evidence="1">The sequence shown here is derived from an EMBL/GenBank/DDBJ whole genome shotgun (WGS) entry which is preliminary data.</text>
</comment>
<dbReference type="Proteomes" id="UP000777265">
    <property type="component" value="Unassembled WGS sequence"/>
</dbReference>
<accession>A0A971M312</accession>
<gene>
    <name evidence="1" type="ORF">GXY80_04625</name>
</gene>
<evidence type="ECO:0008006" key="3">
    <source>
        <dbReference type="Google" id="ProtNLM"/>
    </source>
</evidence>
<evidence type="ECO:0000313" key="1">
    <source>
        <dbReference type="EMBL" id="NLW34754.1"/>
    </source>
</evidence>
<proteinExistence type="predicted"/>
<name>A0A971M312_9BACT</name>
<sequence>MDGNPEKLEEMLAYSKGRMEVPVIVDGKKIAVGFAGEVSLRGGIPLFGGT</sequence>
<evidence type="ECO:0000313" key="2">
    <source>
        <dbReference type="Proteomes" id="UP000777265"/>
    </source>
</evidence>
<reference evidence="1" key="1">
    <citation type="journal article" date="2020" name="Biotechnol. Biofuels">
        <title>New insights from the biogas microbiome by comprehensive genome-resolved metagenomics of nearly 1600 species originating from multiple anaerobic digesters.</title>
        <authorList>
            <person name="Campanaro S."/>
            <person name="Treu L."/>
            <person name="Rodriguez-R L.M."/>
            <person name="Kovalovszki A."/>
            <person name="Ziels R.M."/>
            <person name="Maus I."/>
            <person name="Zhu X."/>
            <person name="Kougias P.G."/>
            <person name="Basile A."/>
            <person name="Luo G."/>
            <person name="Schluter A."/>
            <person name="Konstantinidis K.T."/>
            <person name="Angelidaki I."/>
        </authorList>
    </citation>
    <scope>NUCLEOTIDE SEQUENCE</scope>
    <source>
        <strain evidence="1">AS06rmzACSIP_7</strain>
    </source>
</reference>
<protein>
    <recommendedName>
        <fullName evidence="3">Glutaredoxin domain-containing protein</fullName>
    </recommendedName>
</protein>
<dbReference type="AlphaFoldDB" id="A0A971M312"/>